<name>A0A2G1UIG2_9GAMM</name>
<dbReference type="AlphaFoldDB" id="A0A2G1UIG2"/>
<sequence>MLLALGSLPATAAAAPEARVYQVANRPANDLAAQIRDLYPDGQVAISARGQQLVIRGEPELLDEIGLLVDTMDVAPAQLRITVRSRTREQNDSSGGSVTVYRSSPDGYRNNAGVRVEQQSGQRQRSQERHLVMLDGQSAHITSGHVRTIPVAVRGGRNPAAILDQIETRSGFLVTPQVISGQMVELTIMAFEEDPADAIAGYDTEAVMTIRRVHAGEWVELGSSTVDESGQRSGLIYRRDSQRTSSQSFELRVEVL</sequence>
<comment type="caution">
    <text evidence="3">The sequence shown here is derived from an EMBL/GenBank/DDBJ whole genome shotgun (WGS) entry which is preliminary data.</text>
</comment>
<dbReference type="InterPro" id="IPR005644">
    <property type="entry name" value="NolW-like"/>
</dbReference>
<evidence type="ECO:0000256" key="1">
    <source>
        <dbReference type="SAM" id="MobiDB-lite"/>
    </source>
</evidence>
<dbReference type="EMBL" id="NTFH01000011">
    <property type="protein sequence ID" value="PHQ14274.1"/>
    <property type="molecule type" value="Genomic_DNA"/>
</dbReference>
<organism evidence="3 4">
    <name type="scientific">Marinobacter profundi</name>
    <dbReference type="NCBI Taxonomy" id="2666256"/>
    <lineage>
        <taxon>Bacteria</taxon>
        <taxon>Pseudomonadati</taxon>
        <taxon>Pseudomonadota</taxon>
        <taxon>Gammaproteobacteria</taxon>
        <taxon>Pseudomonadales</taxon>
        <taxon>Marinobacteraceae</taxon>
        <taxon>Marinobacter</taxon>
    </lineage>
</organism>
<feature type="compositionally biased region" description="Polar residues" evidence="1">
    <location>
        <begin position="92"/>
        <end position="102"/>
    </location>
</feature>
<feature type="domain" description="NolW-like" evidence="2">
    <location>
        <begin position="19"/>
        <end position="78"/>
    </location>
</feature>
<dbReference type="Proteomes" id="UP000231409">
    <property type="component" value="Unassembled WGS sequence"/>
</dbReference>
<evidence type="ECO:0000313" key="4">
    <source>
        <dbReference type="Proteomes" id="UP000231409"/>
    </source>
</evidence>
<dbReference type="Pfam" id="PF03958">
    <property type="entry name" value="Secretin_N"/>
    <property type="match status" value="1"/>
</dbReference>
<evidence type="ECO:0000313" key="3">
    <source>
        <dbReference type="EMBL" id="PHQ14274.1"/>
    </source>
</evidence>
<keyword evidence="4" id="KW-1185">Reference proteome</keyword>
<reference evidence="3 4" key="1">
    <citation type="submission" date="2017-09" db="EMBL/GenBank/DDBJ databases">
        <title>The draft genome sequences of Marinobacter sp. PWS21.</title>
        <authorList>
            <person name="Cao J."/>
        </authorList>
    </citation>
    <scope>NUCLEOTIDE SEQUENCE [LARGE SCALE GENOMIC DNA]</scope>
    <source>
        <strain evidence="3 4">PWS21</strain>
    </source>
</reference>
<protein>
    <submittedName>
        <fullName evidence="3">Secretin</fullName>
    </submittedName>
</protein>
<feature type="compositionally biased region" description="Low complexity" evidence="1">
    <location>
        <begin position="113"/>
        <end position="124"/>
    </location>
</feature>
<proteinExistence type="predicted"/>
<evidence type="ECO:0000259" key="2">
    <source>
        <dbReference type="Pfam" id="PF03958"/>
    </source>
</evidence>
<gene>
    <name evidence="3" type="ORF">CLH61_14730</name>
</gene>
<feature type="region of interest" description="Disordered" evidence="1">
    <location>
        <begin position="85"/>
        <end position="126"/>
    </location>
</feature>
<accession>A0A2G1UIG2</accession>